<dbReference type="InterPro" id="IPR001138">
    <property type="entry name" value="Zn2Cys6_DnaBD"/>
</dbReference>
<feature type="compositionally biased region" description="Polar residues" evidence="8">
    <location>
        <begin position="18"/>
        <end position="27"/>
    </location>
</feature>
<dbReference type="Pfam" id="PF00172">
    <property type="entry name" value="Zn_clus"/>
    <property type="match status" value="1"/>
</dbReference>
<keyword evidence="4" id="KW-0238">DNA-binding</keyword>
<sequence>MSSDQQMTGPGDAPQASLHPSTASSGRKGSKKVRTGCVTIRKVKCDETKPACIRCTKTGRKCDGYLPQKQPGGGDARSPGSDVGLANSQISLFADWNGGEQRAFDFYRNFSAPAIFNDSAAGSVLWKKLVPHLCHAEPAIRHAVLAISSLHESLSQEKSLEAESGDALMNGRFGGVLPNTFAAEQYGKALKCLQEWKPSEPAAVTVPLLACLLFICIEFLLGDENASQMHINQGRLLLSQLDTNWPSGDVDIIRKHFVPIYSRLCMASYLFGSRPAEIPSSLRSSRATGLFFASVDEAEIALYELLDDSFRFTGTGRAKRAVYSRLAVDPELIALTGEQDEFLAKLNRWHVAFTVVAATDDAKRAGKLCLLYYHTANIWVGTCLSPNETEFDNHLSSFASIVSISADLVHSARKPVRDPSQAAATSPKFVFDAEIIPPLYYTAIKCRHPMLRRAAIDLLKQDTVTSRRENLWDAQVVAEVARRIMVFEEEAAAARREIADLEAAGWDTASRAGSDEFFGPLVESGVVSDFPVPYVQYPLMPKEVNHGINEEYEMTTNIVQSRQSSVSTGISSGSSTAGSSTTSWGSYQLESPFNLPEFARVKNALIDNASLHGSWVTLFMDPDDNAREETRWKITRIFVKAQ</sequence>
<organism evidence="10 11">
    <name type="scientific">Colletotrichum sojae</name>
    <dbReference type="NCBI Taxonomy" id="2175907"/>
    <lineage>
        <taxon>Eukaryota</taxon>
        <taxon>Fungi</taxon>
        <taxon>Dikarya</taxon>
        <taxon>Ascomycota</taxon>
        <taxon>Pezizomycotina</taxon>
        <taxon>Sordariomycetes</taxon>
        <taxon>Hypocreomycetidae</taxon>
        <taxon>Glomerellales</taxon>
        <taxon>Glomerellaceae</taxon>
        <taxon>Colletotrichum</taxon>
        <taxon>Colletotrichum orchidearum species complex</taxon>
    </lineage>
</organism>
<dbReference type="PANTHER" id="PTHR36206">
    <property type="entry name" value="ASPERCRYPTIN BIOSYNTHESIS CLUSTER-SPECIFIC TRANSCRIPTION REGULATOR ATNN-RELATED"/>
    <property type="match status" value="1"/>
</dbReference>
<dbReference type="SUPFAM" id="SSF57701">
    <property type="entry name" value="Zn2/Cys6 DNA-binding domain"/>
    <property type="match status" value="1"/>
</dbReference>
<evidence type="ECO:0000256" key="1">
    <source>
        <dbReference type="ARBA" id="ARBA00022723"/>
    </source>
</evidence>
<evidence type="ECO:0000256" key="5">
    <source>
        <dbReference type="ARBA" id="ARBA00023163"/>
    </source>
</evidence>
<accession>A0A8H6IVB1</accession>
<evidence type="ECO:0000256" key="4">
    <source>
        <dbReference type="ARBA" id="ARBA00023125"/>
    </source>
</evidence>
<keyword evidence="2" id="KW-0862">Zinc</keyword>
<keyword evidence="11" id="KW-1185">Reference proteome</keyword>
<dbReference type="GO" id="GO:0008270">
    <property type="term" value="F:zinc ion binding"/>
    <property type="evidence" value="ECO:0007669"/>
    <property type="project" value="InterPro"/>
</dbReference>
<evidence type="ECO:0000313" key="11">
    <source>
        <dbReference type="Proteomes" id="UP000652219"/>
    </source>
</evidence>
<reference evidence="10 11" key="1">
    <citation type="journal article" date="2020" name="Phytopathology">
        <title>Genome Sequence Resources of Colletotrichum truncatum, C. plurivorum, C. musicola, and C. sojae: Four Species Pathogenic to Soybean (Glycine max).</title>
        <authorList>
            <person name="Rogerio F."/>
            <person name="Boufleur T.R."/>
            <person name="Ciampi-Guillardi M."/>
            <person name="Sukno S.A."/>
            <person name="Thon M.R."/>
            <person name="Massola Junior N.S."/>
            <person name="Baroncelli R."/>
        </authorList>
    </citation>
    <scope>NUCLEOTIDE SEQUENCE [LARGE SCALE GENOMIC DNA]</scope>
    <source>
        <strain evidence="10 11">LFN0009</strain>
    </source>
</reference>
<evidence type="ECO:0000256" key="7">
    <source>
        <dbReference type="SAM" id="Coils"/>
    </source>
</evidence>
<keyword evidence="7" id="KW-0175">Coiled coil</keyword>
<gene>
    <name evidence="10" type="ORF">CSOJ01_12619</name>
</gene>
<dbReference type="CDD" id="cd00067">
    <property type="entry name" value="GAL4"/>
    <property type="match status" value="1"/>
</dbReference>
<protein>
    <submittedName>
        <fullName evidence="10">C6 zinc finger domain protein</fullName>
    </submittedName>
</protein>
<evidence type="ECO:0000256" key="8">
    <source>
        <dbReference type="SAM" id="MobiDB-lite"/>
    </source>
</evidence>
<evidence type="ECO:0000313" key="10">
    <source>
        <dbReference type="EMBL" id="KAF6798822.1"/>
    </source>
</evidence>
<feature type="coiled-coil region" evidence="7">
    <location>
        <begin position="477"/>
        <end position="504"/>
    </location>
</feature>
<dbReference type="PANTHER" id="PTHR36206:SF16">
    <property type="entry name" value="TRANSCRIPTION FACTOR DOMAIN-CONTAINING PROTEIN-RELATED"/>
    <property type="match status" value="1"/>
</dbReference>
<dbReference type="AlphaFoldDB" id="A0A8H6IVB1"/>
<comment type="caution">
    <text evidence="10">The sequence shown here is derived from an EMBL/GenBank/DDBJ whole genome shotgun (WGS) entry which is preliminary data.</text>
</comment>
<dbReference type="InterPro" id="IPR052360">
    <property type="entry name" value="Transcr_Regulatory_Proteins"/>
</dbReference>
<dbReference type="Proteomes" id="UP000652219">
    <property type="component" value="Unassembled WGS sequence"/>
</dbReference>
<evidence type="ECO:0000259" key="9">
    <source>
        <dbReference type="SMART" id="SM00066"/>
    </source>
</evidence>
<dbReference type="GO" id="GO:0000981">
    <property type="term" value="F:DNA-binding transcription factor activity, RNA polymerase II-specific"/>
    <property type="evidence" value="ECO:0007669"/>
    <property type="project" value="InterPro"/>
</dbReference>
<dbReference type="InterPro" id="IPR021858">
    <property type="entry name" value="Fun_TF"/>
</dbReference>
<dbReference type="SMART" id="SM00066">
    <property type="entry name" value="GAL4"/>
    <property type="match status" value="1"/>
</dbReference>
<keyword evidence="1" id="KW-0479">Metal-binding</keyword>
<proteinExistence type="predicted"/>
<evidence type="ECO:0000256" key="2">
    <source>
        <dbReference type="ARBA" id="ARBA00022833"/>
    </source>
</evidence>
<feature type="region of interest" description="Disordered" evidence="8">
    <location>
        <begin position="1"/>
        <end position="30"/>
    </location>
</feature>
<dbReference type="InterPro" id="IPR036864">
    <property type="entry name" value="Zn2-C6_fun-type_DNA-bd_sf"/>
</dbReference>
<keyword evidence="3" id="KW-0805">Transcription regulation</keyword>
<dbReference type="GO" id="GO:0003677">
    <property type="term" value="F:DNA binding"/>
    <property type="evidence" value="ECO:0007669"/>
    <property type="project" value="UniProtKB-KW"/>
</dbReference>
<keyword evidence="5" id="KW-0804">Transcription</keyword>
<evidence type="ECO:0000256" key="3">
    <source>
        <dbReference type="ARBA" id="ARBA00023015"/>
    </source>
</evidence>
<keyword evidence="6" id="KW-0539">Nucleus</keyword>
<dbReference type="EMBL" id="WIGN01000331">
    <property type="protein sequence ID" value="KAF6798822.1"/>
    <property type="molecule type" value="Genomic_DNA"/>
</dbReference>
<dbReference type="Pfam" id="PF11951">
    <property type="entry name" value="Fungal_trans_2"/>
    <property type="match status" value="1"/>
</dbReference>
<feature type="domain" description="Zn(2)-C6 fungal-type" evidence="9">
    <location>
        <begin position="31"/>
        <end position="73"/>
    </location>
</feature>
<evidence type="ECO:0000256" key="6">
    <source>
        <dbReference type="ARBA" id="ARBA00023242"/>
    </source>
</evidence>
<name>A0A8H6IVB1_9PEZI</name>